<dbReference type="Gene3D" id="3.20.20.60">
    <property type="entry name" value="Phosphoenolpyruvate-binding domains"/>
    <property type="match status" value="2"/>
</dbReference>
<dbReference type="Proteomes" id="UP000272193">
    <property type="component" value="Unassembled WGS sequence"/>
</dbReference>
<feature type="domain" description="HpcH/HpaI aldolase/citrate lyase" evidence="2">
    <location>
        <begin position="9"/>
        <end position="153"/>
    </location>
</feature>
<gene>
    <name evidence="3" type="ORF">EDC62_2381</name>
</gene>
<dbReference type="OrthoDB" id="278846at2"/>
<dbReference type="GO" id="GO:0016829">
    <property type="term" value="F:lyase activity"/>
    <property type="evidence" value="ECO:0007669"/>
    <property type="project" value="UniProtKB-KW"/>
</dbReference>
<evidence type="ECO:0000259" key="2">
    <source>
        <dbReference type="Pfam" id="PF03328"/>
    </source>
</evidence>
<comment type="caution">
    <text evidence="3">The sequence shown here is derived from an EMBL/GenBank/DDBJ whole genome shotgun (WGS) entry which is preliminary data.</text>
</comment>
<keyword evidence="4" id="KW-1185">Reference proteome</keyword>
<sequence length="276" mass="29860">MLELIQITADPALARRCAALPEMRLFVDLERHGKAERQAGRNSFISTHTLDDVAAVRAAAPEAPLMVRLNPWHPGTPGEVEAALARGADRLMLPMFREPRELSAFCACVAGRVPVTALLETAEALASIEDWVATPGLDEVFVGLNDLHLALGLRFMFEPLALGWVDRVAAQARSHGRRFGFGGIARLDEGLLSGRDVLAEHLRLGSQAVILSRTFQRSDAPEPFEAAVAALRAAESALARRRPEEVEADRVRIAERIRAIAAQMPRTDAGKAGASA</sequence>
<dbReference type="AlphaFoldDB" id="A0A3N4US72"/>
<keyword evidence="3" id="KW-0456">Lyase</keyword>
<dbReference type="InterPro" id="IPR040442">
    <property type="entry name" value="Pyrv_kinase-like_dom_sf"/>
</dbReference>
<evidence type="ECO:0000256" key="1">
    <source>
        <dbReference type="ARBA" id="ARBA00022723"/>
    </source>
</evidence>
<dbReference type="RefSeq" id="WP_124224019.1">
    <property type="nucleotide sequence ID" value="NZ_RKQL01000006.1"/>
</dbReference>
<dbReference type="InterPro" id="IPR015813">
    <property type="entry name" value="Pyrv/PenolPyrv_kinase-like_dom"/>
</dbReference>
<keyword evidence="1" id="KW-0479">Metal-binding</keyword>
<dbReference type="InterPro" id="IPR005000">
    <property type="entry name" value="Aldolase/citrate-lyase_domain"/>
</dbReference>
<protein>
    <submittedName>
        <fullName evidence="3">HpcH/HpaI aldolase/citrate lyase family protein</fullName>
    </submittedName>
</protein>
<name>A0A3N4US72_9BURK</name>
<proteinExistence type="predicted"/>
<dbReference type="EMBL" id="RKQL01000006">
    <property type="protein sequence ID" value="RPE64560.1"/>
    <property type="molecule type" value="Genomic_DNA"/>
</dbReference>
<reference evidence="3 4" key="1">
    <citation type="submission" date="2018-11" db="EMBL/GenBank/DDBJ databases">
        <title>Genomic Encyclopedia of Type Strains, Phase IV (KMG-IV): sequencing the most valuable type-strain genomes for metagenomic binning, comparative biology and taxonomic classification.</title>
        <authorList>
            <person name="Goeker M."/>
        </authorList>
    </citation>
    <scope>NUCLEOTIDE SEQUENCE [LARGE SCALE GENOMIC DNA]</scope>
    <source>
        <strain evidence="3 4">DSM 101684</strain>
    </source>
</reference>
<organism evidence="3 4">
    <name type="scientific">Tibeticola sediminis</name>
    <dbReference type="NCBI Taxonomy" id="1917811"/>
    <lineage>
        <taxon>Bacteria</taxon>
        <taxon>Pseudomonadati</taxon>
        <taxon>Pseudomonadota</taxon>
        <taxon>Betaproteobacteria</taxon>
        <taxon>Burkholderiales</taxon>
        <taxon>Comamonadaceae</taxon>
        <taxon>Tibeticola</taxon>
    </lineage>
</organism>
<dbReference type="Pfam" id="PF03328">
    <property type="entry name" value="HpcH_HpaI"/>
    <property type="match status" value="1"/>
</dbReference>
<dbReference type="GO" id="GO:0046872">
    <property type="term" value="F:metal ion binding"/>
    <property type="evidence" value="ECO:0007669"/>
    <property type="project" value="UniProtKB-KW"/>
</dbReference>
<accession>A0A3N4US72</accession>
<evidence type="ECO:0000313" key="4">
    <source>
        <dbReference type="Proteomes" id="UP000272193"/>
    </source>
</evidence>
<evidence type="ECO:0000313" key="3">
    <source>
        <dbReference type="EMBL" id="RPE64560.1"/>
    </source>
</evidence>
<dbReference type="SUPFAM" id="SSF51621">
    <property type="entry name" value="Phosphoenolpyruvate/pyruvate domain"/>
    <property type="match status" value="1"/>
</dbReference>